<dbReference type="PANTHER" id="PTHR30349:SF64">
    <property type="entry name" value="PROPHAGE INTEGRASE INTD-RELATED"/>
    <property type="match status" value="1"/>
</dbReference>
<evidence type="ECO:0000256" key="2">
    <source>
        <dbReference type="ARBA" id="ARBA00023125"/>
    </source>
</evidence>
<evidence type="ECO:0000256" key="3">
    <source>
        <dbReference type="ARBA" id="ARBA00023172"/>
    </source>
</evidence>
<dbReference type="InterPro" id="IPR013762">
    <property type="entry name" value="Integrase-like_cat_sf"/>
</dbReference>
<accession>A0A561UKS2</accession>
<dbReference type="Gene3D" id="1.10.443.10">
    <property type="entry name" value="Intergrase catalytic core"/>
    <property type="match status" value="1"/>
</dbReference>
<dbReference type="OrthoDB" id="1822491at2"/>
<sequence>MATIRNRVRKDGGITYTVLWRAGGKADAKQESEIFPDSLENAEQKAELFKGLVNLNGQQWPPGWVRGKGFVQPELEPEPTAFPSNQPLLEYARRIVDRLTGIDERTRGDYHRELRLHVEGVLVHTAPDGTVVPPTVGNVTKDDITEWVRAEEDGKVRHDDPEQWERQPASPKSIKNRHGVLYSVFQAAVEAEPSLRSGNPCARTKLPRLDGGTEEEMVFLEYSEWQRVRAELALICGGDGVDIAEVLVATGLRWGELTALQVRDLNLSGSTPTLRVTRAWKRQRDNSLKLGPPKTKRSRRTLALAPGTAEIVRRRIVAKGPEDFVFTTAWGNPWRHSNFYSRRWLPAVKAAKAKGLPKSPRLHDLRHTHVSWLIAKNIPLPAIQARLGHESIKTTVDRYGHLVRELDAEIAAAVEVAMTSTAGNGLHLVTA</sequence>
<dbReference type="GO" id="GO:0006310">
    <property type="term" value="P:DNA recombination"/>
    <property type="evidence" value="ECO:0007669"/>
    <property type="project" value="UniProtKB-KW"/>
</dbReference>
<evidence type="ECO:0000313" key="5">
    <source>
        <dbReference type="EMBL" id="TWF99960.1"/>
    </source>
</evidence>
<dbReference type="InterPro" id="IPR010998">
    <property type="entry name" value="Integrase_recombinase_N"/>
</dbReference>
<name>A0A561UKS2_9ACTN</name>
<keyword evidence="3" id="KW-0233">DNA recombination</keyword>
<proteinExistence type="inferred from homology"/>
<gene>
    <name evidence="5" type="ORF">FHX73_113820</name>
</gene>
<dbReference type="GO" id="GO:0003677">
    <property type="term" value="F:DNA binding"/>
    <property type="evidence" value="ECO:0007669"/>
    <property type="project" value="UniProtKB-KW"/>
</dbReference>
<evidence type="ECO:0000313" key="6">
    <source>
        <dbReference type="Proteomes" id="UP000317940"/>
    </source>
</evidence>
<dbReference type="Proteomes" id="UP000317940">
    <property type="component" value="Unassembled WGS sequence"/>
</dbReference>
<dbReference type="InterPro" id="IPR011010">
    <property type="entry name" value="DNA_brk_join_enz"/>
</dbReference>
<dbReference type="Pfam" id="PF00589">
    <property type="entry name" value="Phage_integrase"/>
    <property type="match status" value="1"/>
</dbReference>
<dbReference type="AlphaFoldDB" id="A0A561UKS2"/>
<evidence type="ECO:0000259" key="4">
    <source>
        <dbReference type="PROSITE" id="PS51898"/>
    </source>
</evidence>
<keyword evidence="2" id="KW-0238">DNA-binding</keyword>
<dbReference type="RefSeq" id="WP_145906134.1">
    <property type="nucleotide sequence ID" value="NZ_BAAAMZ010000021.1"/>
</dbReference>
<dbReference type="Gene3D" id="1.10.150.130">
    <property type="match status" value="1"/>
</dbReference>
<dbReference type="InterPro" id="IPR050090">
    <property type="entry name" value="Tyrosine_recombinase_XerCD"/>
</dbReference>
<dbReference type="GO" id="GO:0015074">
    <property type="term" value="P:DNA integration"/>
    <property type="evidence" value="ECO:0007669"/>
    <property type="project" value="InterPro"/>
</dbReference>
<protein>
    <submittedName>
        <fullName evidence="5">Integrase</fullName>
    </submittedName>
</protein>
<dbReference type="EMBL" id="VIWT01000001">
    <property type="protein sequence ID" value="TWF99960.1"/>
    <property type="molecule type" value="Genomic_DNA"/>
</dbReference>
<dbReference type="PANTHER" id="PTHR30349">
    <property type="entry name" value="PHAGE INTEGRASE-RELATED"/>
    <property type="match status" value="1"/>
</dbReference>
<organism evidence="5 6">
    <name type="scientific">Kitasatospora viridis</name>
    <dbReference type="NCBI Taxonomy" id="281105"/>
    <lineage>
        <taxon>Bacteria</taxon>
        <taxon>Bacillati</taxon>
        <taxon>Actinomycetota</taxon>
        <taxon>Actinomycetes</taxon>
        <taxon>Kitasatosporales</taxon>
        <taxon>Streptomycetaceae</taxon>
        <taxon>Kitasatospora</taxon>
    </lineage>
</organism>
<dbReference type="InterPro" id="IPR002104">
    <property type="entry name" value="Integrase_catalytic"/>
</dbReference>
<comment type="similarity">
    <text evidence="1">Belongs to the 'phage' integrase family.</text>
</comment>
<dbReference type="PROSITE" id="PS51898">
    <property type="entry name" value="TYR_RECOMBINASE"/>
    <property type="match status" value="1"/>
</dbReference>
<feature type="domain" description="Tyr recombinase" evidence="4">
    <location>
        <begin position="215"/>
        <end position="412"/>
    </location>
</feature>
<dbReference type="CDD" id="cd01189">
    <property type="entry name" value="INT_ICEBs1_C_like"/>
    <property type="match status" value="1"/>
</dbReference>
<comment type="caution">
    <text evidence="5">The sequence shown here is derived from an EMBL/GenBank/DDBJ whole genome shotgun (WGS) entry which is preliminary data.</text>
</comment>
<dbReference type="SUPFAM" id="SSF56349">
    <property type="entry name" value="DNA breaking-rejoining enzymes"/>
    <property type="match status" value="1"/>
</dbReference>
<evidence type="ECO:0000256" key="1">
    <source>
        <dbReference type="ARBA" id="ARBA00008857"/>
    </source>
</evidence>
<reference evidence="5 6" key="1">
    <citation type="submission" date="2019-06" db="EMBL/GenBank/DDBJ databases">
        <title>Sequencing the genomes of 1000 actinobacteria strains.</title>
        <authorList>
            <person name="Klenk H.-P."/>
        </authorList>
    </citation>
    <scope>NUCLEOTIDE SEQUENCE [LARGE SCALE GENOMIC DNA]</scope>
    <source>
        <strain evidence="5 6">DSM 44826</strain>
    </source>
</reference>
<keyword evidence="6" id="KW-1185">Reference proteome</keyword>